<evidence type="ECO:0000313" key="1">
    <source>
        <dbReference type="EMBL" id="MCD5316097.1"/>
    </source>
</evidence>
<dbReference type="AlphaFoldDB" id="A0A9X1NJE2"/>
<protein>
    <submittedName>
        <fullName evidence="1">Uncharacterized protein</fullName>
    </submittedName>
</protein>
<gene>
    <name evidence="1" type="ORF">LR394_34895</name>
</gene>
<organism evidence="1 2">
    <name type="scientific">Kineosporia babensis</name>
    <dbReference type="NCBI Taxonomy" id="499548"/>
    <lineage>
        <taxon>Bacteria</taxon>
        <taxon>Bacillati</taxon>
        <taxon>Actinomycetota</taxon>
        <taxon>Actinomycetes</taxon>
        <taxon>Kineosporiales</taxon>
        <taxon>Kineosporiaceae</taxon>
        <taxon>Kineosporia</taxon>
    </lineage>
</organism>
<dbReference type="RefSeq" id="WP_231448951.1">
    <property type="nucleotide sequence ID" value="NZ_JAJOMB010000027.1"/>
</dbReference>
<comment type="caution">
    <text evidence="1">The sequence shown here is derived from an EMBL/GenBank/DDBJ whole genome shotgun (WGS) entry which is preliminary data.</text>
</comment>
<evidence type="ECO:0000313" key="2">
    <source>
        <dbReference type="Proteomes" id="UP001138997"/>
    </source>
</evidence>
<accession>A0A9X1NJE2</accession>
<reference evidence="1" key="1">
    <citation type="submission" date="2021-11" db="EMBL/GenBank/DDBJ databases">
        <title>Streptomyces corallinus and Kineosporia corallina sp. nov., two new coral-derived marine actinobacteria.</title>
        <authorList>
            <person name="Buangrab K."/>
            <person name="Sutthacheep M."/>
            <person name="Yeemin T."/>
            <person name="Harunari E."/>
            <person name="Igarashi Y."/>
            <person name="Sripreechasak P."/>
            <person name="Kanchanasin P."/>
            <person name="Tanasupawat S."/>
            <person name="Phongsopitanun W."/>
        </authorList>
    </citation>
    <scope>NUCLEOTIDE SEQUENCE</scope>
    <source>
        <strain evidence="1">JCM 31032</strain>
    </source>
</reference>
<proteinExistence type="predicted"/>
<sequence length="68" mass="7808">MKYTNLVVLATEWPAFTHDEQLPAAGAAIVRRRVLVDVRTAVQETPWLQAGWTIWQLGRPVQRPTRQL</sequence>
<dbReference type="Gene3D" id="3.40.50.720">
    <property type="entry name" value="NAD(P)-binding Rossmann-like Domain"/>
    <property type="match status" value="1"/>
</dbReference>
<keyword evidence="2" id="KW-1185">Reference proteome</keyword>
<dbReference type="EMBL" id="JAJOMB010000027">
    <property type="protein sequence ID" value="MCD5316097.1"/>
    <property type="molecule type" value="Genomic_DNA"/>
</dbReference>
<dbReference type="Proteomes" id="UP001138997">
    <property type="component" value="Unassembled WGS sequence"/>
</dbReference>
<name>A0A9X1NJE2_9ACTN</name>